<accession>A0ABY3T2G2</accession>
<sequence length="90" mass="9928">MLQAIEAVIHPDGTVHLLENLKVTQPTRVILTLLPGKLSELPHSIWAARKGDVAAVLALLKSPRYQQRPAGNPAAMEETIRENRDAWGDE</sequence>
<proteinExistence type="predicted"/>
<keyword evidence="3" id="KW-1185">Reference proteome</keyword>
<protein>
    <submittedName>
        <fullName evidence="2">Uncharacterized protein</fullName>
    </submittedName>
</protein>
<organism evidence="2 3">
    <name type="scientific">Thiothrix winogradskyi</name>
    <dbReference type="NCBI Taxonomy" id="96472"/>
    <lineage>
        <taxon>Bacteria</taxon>
        <taxon>Pseudomonadati</taxon>
        <taxon>Pseudomonadota</taxon>
        <taxon>Gammaproteobacteria</taxon>
        <taxon>Thiotrichales</taxon>
        <taxon>Thiotrichaceae</taxon>
        <taxon>Thiothrix</taxon>
    </lineage>
</organism>
<evidence type="ECO:0000313" key="2">
    <source>
        <dbReference type="EMBL" id="UJS25540.1"/>
    </source>
</evidence>
<name>A0ABY3T2G2_9GAMM</name>
<gene>
    <name evidence="2" type="ORF">L2Y54_05725</name>
</gene>
<dbReference type="Proteomes" id="UP001054801">
    <property type="component" value="Chromosome"/>
</dbReference>
<reference evidence="2" key="1">
    <citation type="journal article" date="2022" name="Microorganisms">
        <title>Two New Species of Filamentous Sulfur Bacteria of the Genus Thiothrix, Thiothrix winogradskyi sp. nov. and 'Candidatus Thiothrix sulfatifontis' sp. nov.</title>
        <authorList>
            <person name="Ravin N.V."/>
            <person name="Rossetti S."/>
            <person name="Beletsky A.V."/>
            <person name="Kadnikov V.V."/>
            <person name="Rudenko T.S."/>
            <person name="Smolyakov D.D."/>
            <person name="Moskvitina M.I."/>
            <person name="Gureeva M.V."/>
            <person name="Mardanov A.V."/>
            <person name="Grabovich M.Y."/>
        </authorList>
    </citation>
    <scope>NUCLEOTIDE SEQUENCE</scope>
    <source>
        <strain evidence="2">CT3</strain>
    </source>
</reference>
<evidence type="ECO:0000313" key="3">
    <source>
        <dbReference type="Proteomes" id="UP001054801"/>
    </source>
</evidence>
<feature type="compositionally biased region" description="Basic and acidic residues" evidence="1">
    <location>
        <begin position="78"/>
        <end position="90"/>
    </location>
</feature>
<dbReference type="RefSeq" id="WP_202715569.1">
    <property type="nucleotide sequence ID" value="NZ_CP091244.1"/>
</dbReference>
<evidence type="ECO:0000256" key="1">
    <source>
        <dbReference type="SAM" id="MobiDB-lite"/>
    </source>
</evidence>
<feature type="region of interest" description="Disordered" evidence="1">
    <location>
        <begin position="67"/>
        <end position="90"/>
    </location>
</feature>
<dbReference type="EMBL" id="CP091244">
    <property type="protein sequence ID" value="UJS25540.1"/>
    <property type="molecule type" value="Genomic_DNA"/>
</dbReference>